<name>A0ABN4UWU0_9BACT</name>
<dbReference type="Proteomes" id="UP000185490">
    <property type="component" value="Chromosome"/>
</dbReference>
<accession>A0ABN4UWU0</accession>
<proteinExistence type="predicted"/>
<feature type="transmembrane region" description="Helical" evidence="1">
    <location>
        <begin position="7"/>
        <end position="29"/>
    </location>
</feature>
<evidence type="ECO:0000313" key="3">
    <source>
        <dbReference type="Proteomes" id="UP000185490"/>
    </source>
</evidence>
<evidence type="ECO:0000256" key="1">
    <source>
        <dbReference type="SAM" id="Phobius"/>
    </source>
</evidence>
<keyword evidence="1" id="KW-1133">Transmembrane helix</keyword>
<dbReference type="EMBL" id="CP007389">
    <property type="protein sequence ID" value="APT73824.1"/>
    <property type="molecule type" value="Genomic_DNA"/>
</dbReference>
<feature type="transmembrane region" description="Helical" evidence="1">
    <location>
        <begin position="69"/>
        <end position="90"/>
    </location>
</feature>
<feature type="transmembrane region" description="Helical" evidence="1">
    <location>
        <begin position="102"/>
        <end position="123"/>
    </location>
</feature>
<feature type="transmembrane region" description="Helical" evidence="1">
    <location>
        <begin position="41"/>
        <end position="60"/>
    </location>
</feature>
<dbReference type="RefSeq" id="WP_012057054.1">
    <property type="nucleotide sequence ID" value="NZ_CP007389.1"/>
</dbReference>
<keyword evidence="3" id="KW-1185">Reference proteome</keyword>
<organism evidence="2 3">
    <name type="scientific">Thermosipho melanesiensis</name>
    <dbReference type="NCBI Taxonomy" id="46541"/>
    <lineage>
        <taxon>Bacteria</taxon>
        <taxon>Thermotogati</taxon>
        <taxon>Thermotogota</taxon>
        <taxon>Thermotogae</taxon>
        <taxon>Thermotogales</taxon>
        <taxon>Fervidobacteriaceae</taxon>
        <taxon>Thermosipho</taxon>
    </lineage>
</organism>
<protein>
    <submittedName>
        <fullName evidence="2">Uncharacterized protein</fullName>
    </submittedName>
</protein>
<reference evidence="2 3" key="1">
    <citation type="submission" date="2014-02" db="EMBL/GenBank/DDBJ databases">
        <title>Diversity of Thermotogales isolates from hydrothermal vents.</title>
        <authorList>
            <person name="Haverkamp T.H.A."/>
            <person name="Lossouarn J."/>
            <person name="Geslin C."/>
            <person name="Nesbo C.L."/>
        </authorList>
    </citation>
    <scope>NUCLEOTIDE SEQUENCE [LARGE SCALE GENOMIC DNA]</scope>
    <source>
        <strain evidence="2 3">431</strain>
    </source>
</reference>
<keyword evidence="1" id="KW-0472">Membrane</keyword>
<sequence length="134" mass="15240">MKKFFGYMFFGISVLPILLPIFFSFVALFTKKGFLYDYLMPAELIGFTIIGSIGIIFFALKKHVMVKKLIYFLTLEIASILFAQIYSVAAGLAHGDTQPVGIHAWIIGICIVLWHLFLILLCIENFKVLKKSLR</sequence>
<keyword evidence="1" id="KW-0812">Transmembrane</keyword>
<gene>
    <name evidence="2" type="ORF">BW47_04475</name>
</gene>
<evidence type="ECO:0000313" key="2">
    <source>
        <dbReference type="EMBL" id="APT73824.1"/>
    </source>
</evidence>